<dbReference type="PANTHER" id="PTHR14224:SF9">
    <property type="entry name" value="LEUCINE-RICH REPEAT-CONTAINING PROTEIN 14"/>
    <property type="match status" value="1"/>
</dbReference>
<dbReference type="InterPro" id="IPR050694">
    <property type="entry name" value="LRRC14/PRAME"/>
</dbReference>
<accession>U3K453</accession>
<evidence type="ECO:0000256" key="4">
    <source>
        <dbReference type="ARBA" id="ARBA00022490"/>
    </source>
</evidence>
<evidence type="ECO:0000313" key="7">
    <source>
        <dbReference type="Ensembl" id="ENSFALP00000009807.2"/>
    </source>
</evidence>
<keyword evidence="6" id="KW-0677">Repeat</keyword>
<comment type="similarity">
    <text evidence="2">Belongs to the PRAME family. LRRC14 subfamily.</text>
</comment>
<evidence type="ECO:0000256" key="3">
    <source>
        <dbReference type="ARBA" id="ARBA00014228"/>
    </source>
</evidence>
<dbReference type="Pfam" id="PF13516">
    <property type="entry name" value="LRR_6"/>
    <property type="match status" value="1"/>
</dbReference>
<reference evidence="7 8" key="1">
    <citation type="journal article" date="2012" name="Nature">
        <title>The genomic landscape of species divergence in Ficedula flycatchers.</title>
        <authorList>
            <person name="Ellegren H."/>
            <person name="Smeds L."/>
            <person name="Burri R."/>
            <person name="Olason P.I."/>
            <person name="Backstrom N."/>
            <person name="Kawakami T."/>
            <person name="Kunstner A."/>
            <person name="Makinen H."/>
            <person name="Nadachowska-Brzyska K."/>
            <person name="Qvarnstrom A."/>
            <person name="Uebbing S."/>
            <person name="Wolf J.B."/>
        </authorList>
    </citation>
    <scope>NUCLEOTIDE SEQUENCE [LARGE SCALE GENOMIC DNA]</scope>
</reference>
<protein>
    <recommendedName>
        <fullName evidence="3">Leucine-rich repeat-containing protein 14</fullName>
    </recommendedName>
</protein>
<dbReference type="AlphaFoldDB" id="U3K453"/>
<evidence type="ECO:0000256" key="2">
    <source>
        <dbReference type="ARBA" id="ARBA00009552"/>
    </source>
</evidence>
<keyword evidence="4" id="KW-0963">Cytoplasm</keyword>
<dbReference type="GO" id="GO:0005737">
    <property type="term" value="C:cytoplasm"/>
    <property type="evidence" value="ECO:0007669"/>
    <property type="project" value="UniProtKB-SubCell"/>
</dbReference>
<dbReference type="eggNOG" id="ENOG502QWSJ">
    <property type="taxonomic scope" value="Eukaryota"/>
</dbReference>
<dbReference type="Ensembl" id="ENSFALT00000009847.2">
    <property type="protein sequence ID" value="ENSFALP00000009807.2"/>
    <property type="gene ID" value="ENSFALG00000009405.2"/>
</dbReference>
<dbReference type="Gene3D" id="3.80.10.10">
    <property type="entry name" value="Ribonuclease Inhibitor"/>
    <property type="match status" value="2"/>
</dbReference>
<proteinExistence type="inferred from homology"/>
<reference evidence="7" key="3">
    <citation type="submission" date="2025-09" db="UniProtKB">
        <authorList>
            <consortium name="Ensembl"/>
        </authorList>
    </citation>
    <scope>IDENTIFICATION</scope>
</reference>
<organism evidence="7 8">
    <name type="scientific">Ficedula albicollis</name>
    <name type="common">Collared flycatcher</name>
    <name type="synonym">Muscicapa albicollis</name>
    <dbReference type="NCBI Taxonomy" id="59894"/>
    <lineage>
        <taxon>Eukaryota</taxon>
        <taxon>Metazoa</taxon>
        <taxon>Chordata</taxon>
        <taxon>Craniata</taxon>
        <taxon>Vertebrata</taxon>
        <taxon>Euteleostomi</taxon>
        <taxon>Archelosauria</taxon>
        <taxon>Archosauria</taxon>
        <taxon>Dinosauria</taxon>
        <taxon>Saurischia</taxon>
        <taxon>Theropoda</taxon>
        <taxon>Coelurosauria</taxon>
        <taxon>Aves</taxon>
        <taxon>Neognathae</taxon>
        <taxon>Neoaves</taxon>
        <taxon>Telluraves</taxon>
        <taxon>Australaves</taxon>
        <taxon>Passeriformes</taxon>
        <taxon>Muscicapidae</taxon>
        <taxon>Ficedula</taxon>
    </lineage>
</organism>
<dbReference type="InterPro" id="IPR032675">
    <property type="entry name" value="LRR_dom_sf"/>
</dbReference>
<comment type="subcellular location">
    <subcellularLocation>
        <location evidence="1">Cytoplasm</location>
    </subcellularLocation>
</comment>
<keyword evidence="8" id="KW-1185">Reference proteome</keyword>
<evidence type="ECO:0000256" key="1">
    <source>
        <dbReference type="ARBA" id="ARBA00004496"/>
    </source>
</evidence>
<dbReference type="PANTHER" id="PTHR14224">
    <property type="entry name" value="SIMILAR TO PREFERENTIALLY EXPRESSED ANTIGEN IN MELANOMA-LIKE 3"/>
    <property type="match status" value="1"/>
</dbReference>
<dbReference type="STRING" id="59894.ENSFALP00000009807"/>
<name>U3K453_FICAL</name>
<evidence type="ECO:0000256" key="6">
    <source>
        <dbReference type="ARBA" id="ARBA00022737"/>
    </source>
</evidence>
<reference evidence="7" key="2">
    <citation type="submission" date="2025-08" db="UniProtKB">
        <authorList>
            <consortium name="Ensembl"/>
        </authorList>
    </citation>
    <scope>IDENTIFICATION</scope>
</reference>
<dbReference type="HOGENOM" id="CLU_039635_0_2_1"/>
<sequence length="396" mass="44413">WLLYFCHNIPLHRYSLRVLDMTGLPDSTSGHVPDRMSVWSGTVALAKACLSADDTAAATPRPPGIAIHADLFVNGTSYGILRDALQTRAAGPLRLKCREFQAEELSASGIVTLLESLDPSCLRRVDLRFNNLGLNGLSVILPHLSRFPELCSLKLQYSNVDVRRLTPETAVRIRCLAGQLGMLPSLRELNLGSSRLSGNLRQILGDLRAPLESLELAFCSLVPADLAFLSQSFHAPALKKLDLSGHDFSQDLLEPLRLLLEKTSASLLHLDLMECRMADSHLDALLPTLRRSLRRCSHLRFLGLYGNRLSMAALKDLLQKTLELPDLHLVVYPYPMDCYKPEPPAESGWNFEEVVDEELLAVAKVEFNQILENYRRTNLVWTYNPYGHRDLDYFSL</sequence>
<keyword evidence="5" id="KW-0433">Leucine-rich repeat</keyword>
<dbReference type="InterPro" id="IPR001611">
    <property type="entry name" value="Leu-rich_rpt"/>
</dbReference>
<evidence type="ECO:0000256" key="5">
    <source>
        <dbReference type="ARBA" id="ARBA00022614"/>
    </source>
</evidence>
<dbReference type="SUPFAM" id="SSF52047">
    <property type="entry name" value="RNI-like"/>
    <property type="match status" value="1"/>
</dbReference>
<evidence type="ECO:0000313" key="8">
    <source>
        <dbReference type="Proteomes" id="UP000016665"/>
    </source>
</evidence>
<dbReference type="Proteomes" id="UP000016665">
    <property type="component" value="Chromosome 2"/>
</dbReference>
<dbReference type="GeneTree" id="ENSGT01030000234531"/>